<evidence type="ECO:0000256" key="14">
    <source>
        <dbReference type="PROSITE-ProRule" id="PRU00152"/>
    </source>
</evidence>
<dbReference type="Gene3D" id="2.60.60.20">
    <property type="entry name" value="PLAT/LH2 domain"/>
    <property type="match status" value="1"/>
</dbReference>
<comment type="subcellular location">
    <subcellularLocation>
        <location evidence="2">Cytoplasm</location>
    </subcellularLocation>
</comment>
<evidence type="ECO:0000256" key="17">
    <source>
        <dbReference type="SAM" id="MobiDB-lite"/>
    </source>
</evidence>
<proteinExistence type="inferred from homology"/>
<dbReference type="Gene3D" id="4.10.372.10">
    <property type="entry name" value="Lipoxygenase-1, Domain 3"/>
    <property type="match status" value="1"/>
</dbReference>
<dbReference type="SMART" id="SM00308">
    <property type="entry name" value="LH2"/>
    <property type="match status" value="1"/>
</dbReference>
<evidence type="ECO:0000259" key="19">
    <source>
        <dbReference type="PROSITE" id="PS51393"/>
    </source>
</evidence>
<keyword evidence="10 15" id="KW-0560">Oxidoreductase</keyword>
<dbReference type="EC" id="1.13.11.-" evidence="16"/>
<dbReference type="InterPro" id="IPR036392">
    <property type="entry name" value="PLAT/LH2_dom_sf"/>
</dbReference>
<feature type="domain" description="PLAT" evidence="18">
    <location>
        <begin position="299"/>
        <end position="430"/>
    </location>
</feature>
<evidence type="ECO:0000256" key="10">
    <source>
        <dbReference type="ARBA" id="ARBA00023002"/>
    </source>
</evidence>
<evidence type="ECO:0000313" key="21">
    <source>
        <dbReference type="Proteomes" id="UP001293593"/>
    </source>
</evidence>
<dbReference type="GO" id="GO:0031408">
    <property type="term" value="P:oxylipin biosynthetic process"/>
    <property type="evidence" value="ECO:0007669"/>
    <property type="project" value="UniProtKB-UniRule"/>
</dbReference>
<evidence type="ECO:0000313" key="20">
    <source>
        <dbReference type="EMBL" id="KAK4269660.1"/>
    </source>
</evidence>
<reference evidence="20" key="1">
    <citation type="submission" date="2023-10" db="EMBL/GenBank/DDBJ databases">
        <title>Chromosome-level genome of the transformable northern wattle, Acacia crassicarpa.</title>
        <authorList>
            <person name="Massaro I."/>
            <person name="Sinha N.R."/>
            <person name="Poethig S."/>
            <person name="Leichty A.R."/>
        </authorList>
    </citation>
    <scope>NUCLEOTIDE SEQUENCE</scope>
    <source>
        <strain evidence="20">Acra3RX</strain>
        <tissue evidence="20">Leaf</tissue>
    </source>
</reference>
<dbReference type="InterPro" id="IPR020833">
    <property type="entry name" value="LipOase_Fe_BS"/>
</dbReference>
<dbReference type="EMBL" id="JAWXYG010000006">
    <property type="protein sequence ID" value="KAK4269660.1"/>
    <property type="molecule type" value="Genomic_DNA"/>
</dbReference>
<dbReference type="GO" id="GO:0006633">
    <property type="term" value="P:fatty acid biosynthetic process"/>
    <property type="evidence" value="ECO:0007669"/>
    <property type="project" value="UniProtKB-KW"/>
</dbReference>
<dbReference type="Pfam" id="PF01477">
    <property type="entry name" value="PLAT"/>
    <property type="match status" value="1"/>
</dbReference>
<comment type="function">
    <text evidence="16">Plant lipoxygenase may be involved in a number of diverse aspects of plant physiology including growth and development, pest resistance, and senescence or responses to wounding.</text>
</comment>
<evidence type="ECO:0000256" key="6">
    <source>
        <dbReference type="ARBA" id="ARBA00022723"/>
    </source>
</evidence>
<sequence>MVQNCYRIKTPVETKPLAPEQTDSSPRQSHLAAEAVEEAERLQQGKIKGTVVLMTKNILDSNNLHLEDEFNNLGSNNLNLEDEDEDKDEDVDDLDYNNLNLEDADEDEDEDKDEDIKNLEDDPDYNNLNLEDEHEDEDMDDLEDNLDYNNLNLEDEDDLDPNNLNLEDEDVDEDEDVEVDEDENNLDDLESNNPNLEDEDEDVDVDVDEDEDDLESNNPNLEDEDEDVDVDEDEDDLDDLESNNPNLEDEDEDVDVDEDDLESNNPNLEDEDEDVDVDEDEDDLDDLESNNPNLEDEDMDVDVDVAEAETEAGHNLGQFLGGAVSLQLISAQNANPGDGLGELGEAASLEELVTTLPTLLEGQDAFSVQFDYTHDFGVPGAFVIRNNLPDEFYLVSLTLDDIPNHGSVHFVCSSWIYPANKYSSDRIFFANKAYVPSKTPPALVKYREQELITLRGDGFSELQEHDRVYDYATYNDLGAPDFRKSLARPTLGGSSEYPYPRRGRTSRPPSESDPNTESRLFTGVHHLDIYVPRDERFGHYNCSDFLACFLKLISRDLRPLLEQKFNFMSDDFDSFDDVYQLYEGFELPRDVLKIIEKKIPTPMLRELFRTNDELALLYPLRYPTPKVIKENKSGWMTDEEFARETLAGVNPGVIRALQKLPLISKLDIRAYGDQTSKITKEQLEQNMGGVTVYEALQHTRLFILDHHDAFMPYLKKINETLKKGYATRTILFLKEDGTLKPLAIELSLPHPDGDECGFISRVILPADQGVEGTIWLLAKAYVTVNDSGYHQLVSHWLQTHAVIEPFIIAANRQLSVLHPIHKLLYPHFRGTMNINAAARQALLNANGIIEGSFLPGQYWIEMSSMVYKNWVFPDQALPKDLIKRGMAVEDRECPYGLRLVIEDYPFAVDGLEIWAAINTWVHDYVHCYYDSNEDVQQDSELQAWWKEIVEVGHGDLKDQPWWFKMQTRAELIEACTIIIWTSSALHAAVNFGQYPYGGYILNRPTVSRRLLPEDGTPEYEVLKKNPEKAFLNTITPKLMILLHLSVIEILSRHASDEIYLGTRDNPNWTCDVKPLEAFKKFEKKLEEIEKTLIERNNTETLKNRIGPVNMHYTLLYPTSEKGLTCRGIPNSISI</sequence>
<comment type="caution">
    <text evidence="14">Lacks conserved residue(s) required for the propagation of feature annotation.</text>
</comment>
<comment type="caution">
    <text evidence="20">The sequence shown here is derived from an EMBL/GenBank/DDBJ whole genome shotgun (WGS) entry which is preliminary data.</text>
</comment>
<dbReference type="InterPro" id="IPR027433">
    <property type="entry name" value="Lipoxygenase_dom_3"/>
</dbReference>
<dbReference type="InterPro" id="IPR020834">
    <property type="entry name" value="LipOase_CS"/>
</dbReference>
<evidence type="ECO:0000256" key="2">
    <source>
        <dbReference type="ARBA" id="ARBA00004496"/>
    </source>
</evidence>
<organism evidence="20 21">
    <name type="scientific">Acacia crassicarpa</name>
    <name type="common">northern wattle</name>
    <dbReference type="NCBI Taxonomy" id="499986"/>
    <lineage>
        <taxon>Eukaryota</taxon>
        <taxon>Viridiplantae</taxon>
        <taxon>Streptophyta</taxon>
        <taxon>Embryophyta</taxon>
        <taxon>Tracheophyta</taxon>
        <taxon>Spermatophyta</taxon>
        <taxon>Magnoliopsida</taxon>
        <taxon>eudicotyledons</taxon>
        <taxon>Gunneridae</taxon>
        <taxon>Pentapetalae</taxon>
        <taxon>rosids</taxon>
        <taxon>fabids</taxon>
        <taxon>Fabales</taxon>
        <taxon>Fabaceae</taxon>
        <taxon>Caesalpinioideae</taxon>
        <taxon>mimosoid clade</taxon>
        <taxon>Acacieae</taxon>
        <taxon>Acacia</taxon>
    </lineage>
</organism>
<dbReference type="GO" id="GO:0005737">
    <property type="term" value="C:cytoplasm"/>
    <property type="evidence" value="ECO:0007669"/>
    <property type="project" value="UniProtKB-SubCell"/>
</dbReference>
<dbReference type="Gene3D" id="3.10.450.60">
    <property type="match status" value="1"/>
</dbReference>
<feature type="compositionally biased region" description="Acidic residues" evidence="17">
    <location>
        <begin position="80"/>
        <end position="95"/>
    </location>
</feature>
<keyword evidence="21" id="KW-1185">Reference proteome</keyword>
<keyword evidence="4" id="KW-0963">Cytoplasm</keyword>
<dbReference type="GO" id="GO:0016702">
    <property type="term" value="F:oxidoreductase activity, acting on single donors with incorporation of molecular oxygen, incorporation of two atoms of oxygen"/>
    <property type="evidence" value="ECO:0007669"/>
    <property type="project" value="InterPro"/>
</dbReference>
<evidence type="ECO:0000256" key="13">
    <source>
        <dbReference type="ARBA" id="ARBA00023160"/>
    </source>
</evidence>
<evidence type="ECO:0000256" key="4">
    <source>
        <dbReference type="ARBA" id="ARBA00022490"/>
    </source>
</evidence>
<dbReference type="Gene3D" id="4.10.375.10">
    <property type="entry name" value="Lipoxygenase-1, Domain 2"/>
    <property type="match status" value="1"/>
</dbReference>
<evidence type="ECO:0000256" key="1">
    <source>
        <dbReference type="ARBA" id="ARBA00001962"/>
    </source>
</evidence>
<dbReference type="PROSITE" id="PS00081">
    <property type="entry name" value="LIPOXYGENASE_2"/>
    <property type="match status" value="1"/>
</dbReference>
<evidence type="ECO:0000256" key="5">
    <source>
        <dbReference type="ARBA" id="ARBA00022516"/>
    </source>
</evidence>
<feature type="compositionally biased region" description="Acidic residues" evidence="17">
    <location>
        <begin position="153"/>
        <end position="296"/>
    </location>
</feature>
<feature type="region of interest" description="Disordered" evidence="17">
    <location>
        <begin position="75"/>
        <end position="296"/>
    </location>
</feature>
<evidence type="ECO:0000256" key="16">
    <source>
        <dbReference type="RuleBase" id="RU003975"/>
    </source>
</evidence>
<dbReference type="FunFam" id="1.20.245.10:FF:000002">
    <property type="entry name" value="Lipoxygenase"/>
    <property type="match status" value="1"/>
</dbReference>
<dbReference type="FunFam" id="3.10.450.60:FF:000002">
    <property type="entry name" value="Lipoxygenase"/>
    <property type="match status" value="1"/>
</dbReference>
<feature type="domain" description="Lipoxygenase" evidence="19">
    <location>
        <begin position="433"/>
        <end position="1134"/>
    </location>
</feature>
<dbReference type="Proteomes" id="UP001293593">
    <property type="component" value="Unassembled WGS sequence"/>
</dbReference>
<dbReference type="InterPro" id="IPR013819">
    <property type="entry name" value="LipOase_C"/>
</dbReference>
<dbReference type="AlphaFoldDB" id="A0AAE1KC53"/>
<dbReference type="InterPro" id="IPR001024">
    <property type="entry name" value="PLAT/LH2_dom"/>
</dbReference>
<dbReference type="PROSITE" id="PS51393">
    <property type="entry name" value="LIPOXYGENASE_3"/>
    <property type="match status" value="1"/>
</dbReference>
<accession>A0AAE1KC53</accession>
<dbReference type="Gene3D" id="1.20.245.10">
    <property type="entry name" value="Lipoxygenase-1, Domain 5"/>
    <property type="match status" value="1"/>
</dbReference>
<keyword evidence="8" id="KW-0276">Fatty acid metabolism</keyword>
<feature type="compositionally biased region" description="Acidic residues" evidence="17">
    <location>
        <begin position="130"/>
        <end position="146"/>
    </location>
</feature>
<dbReference type="InterPro" id="IPR036226">
    <property type="entry name" value="LipOase_C_sf"/>
</dbReference>
<comment type="pathway">
    <text evidence="16">Lipid metabolism; oxylipin biosynthesis.</text>
</comment>
<dbReference type="GO" id="GO:0034440">
    <property type="term" value="P:lipid oxidation"/>
    <property type="evidence" value="ECO:0007669"/>
    <property type="project" value="InterPro"/>
</dbReference>
<dbReference type="PANTHER" id="PTHR11771">
    <property type="entry name" value="LIPOXYGENASE"/>
    <property type="match status" value="1"/>
</dbReference>
<evidence type="ECO:0000256" key="12">
    <source>
        <dbReference type="ARBA" id="ARBA00023098"/>
    </source>
</evidence>
<evidence type="ECO:0000256" key="9">
    <source>
        <dbReference type="ARBA" id="ARBA00022964"/>
    </source>
</evidence>
<keyword evidence="9 15" id="KW-0223">Dioxygenase</keyword>
<evidence type="ECO:0000256" key="11">
    <source>
        <dbReference type="ARBA" id="ARBA00023004"/>
    </source>
</evidence>
<evidence type="ECO:0000256" key="3">
    <source>
        <dbReference type="ARBA" id="ARBA00009419"/>
    </source>
</evidence>
<dbReference type="SUPFAM" id="SSF49723">
    <property type="entry name" value="Lipase/lipooxygenase domain (PLAT/LH2 domain)"/>
    <property type="match status" value="1"/>
</dbReference>
<keyword evidence="13 16" id="KW-0275">Fatty acid biosynthesis</keyword>
<protein>
    <recommendedName>
        <fullName evidence="16">Lipoxygenase</fullName>
        <ecNumber evidence="16">1.13.11.-</ecNumber>
    </recommendedName>
</protein>
<evidence type="ECO:0000256" key="15">
    <source>
        <dbReference type="RuleBase" id="RU003974"/>
    </source>
</evidence>
<gene>
    <name evidence="20" type="ORF">QN277_022788</name>
</gene>
<dbReference type="Pfam" id="PF00305">
    <property type="entry name" value="Lipoxygenase"/>
    <property type="match status" value="1"/>
</dbReference>
<name>A0AAE1KC53_9FABA</name>
<comment type="cofactor">
    <cofactor evidence="1 15">
        <name>Fe cation</name>
        <dbReference type="ChEBI" id="CHEBI:24875"/>
    </cofactor>
</comment>
<dbReference type="PROSITE" id="PS50095">
    <property type="entry name" value="PLAT"/>
    <property type="match status" value="1"/>
</dbReference>
<feature type="region of interest" description="Disordered" evidence="17">
    <location>
        <begin position="485"/>
        <end position="518"/>
    </location>
</feature>
<evidence type="ECO:0000256" key="8">
    <source>
        <dbReference type="ARBA" id="ARBA00022832"/>
    </source>
</evidence>
<keyword evidence="6 15" id="KW-0479">Metal-binding</keyword>
<dbReference type="SUPFAM" id="SSF48484">
    <property type="entry name" value="Lipoxigenase"/>
    <property type="match status" value="1"/>
</dbReference>
<dbReference type="InterPro" id="IPR001246">
    <property type="entry name" value="LipOase_plant"/>
</dbReference>
<keyword evidence="11 15" id="KW-0408">Iron</keyword>
<feature type="region of interest" description="Disordered" evidence="17">
    <location>
        <begin position="1"/>
        <end position="37"/>
    </location>
</feature>
<keyword evidence="12" id="KW-0443">Lipid metabolism</keyword>
<dbReference type="PRINTS" id="PR00087">
    <property type="entry name" value="LIPOXYGENASE"/>
</dbReference>
<evidence type="ECO:0000256" key="7">
    <source>
        <dbReference type="ARBA" id="ARBA00022767"/>
    </source>
</evidence>
<keyword evidence="5 16" id="KW-0444">Lipid biosynthesis</keyword>
<keyword evidence="7 16" id="KW-0925">Oxylipin biosynthesis</keyword>
<dbReference type="InterPro" id="IPR000907">
    <property type="entry name" value="LipOase"/>
</dbReference>
<evidence type="ECO:0000259" key="18">
    <source>
        <dbReference type="PROSITE" id="PS50095"/>
    </source>
</evidence>
<dbReference type="GO" id="GO:0005506">
    <property type="term" value="F:iron ion binding"/>
    <property type="evidence" value="ECO:0007669"/>
    <property type="project" value="UniProtKB-ARBA"/>
</dbReference>
<dbReference type="PRINTS" id="PR00468">
    <property type="entry name" value="PLTLPOXGNASE"/>
</dbReference>
<feature type="compositionally biased region" description="Acidic residues" evidence="17">
    <location>
        <begin position="102"/>
        <end position="113"/>
    </location>
</feature>
<feature type="compositionally biased region" description="Polar residues" evidence="17">
    <location>
        <begin position="507"/>
        <end position="518"/>
    </location>
</feature>
<dbReference type="PROSITE" id="PS00711">
    <property type="entry name" value="LIPOXYGENASE_1"/>
    <property type="match status" value="1"/>
</dbReference>
<comment type="similarity">
    <text evidence="3 15">Belongs to the lipoxygenase family.</text>
</comment>